<accession>A0ABV3SBM7</accession>
<gene>
    <name evidence="2" type="ORF">ABGN05_00495</name>
</gene>
<feature type="transmembrane region" description="Helical" evidence="1">
    <location>
        <begin position="39"/>
        <end position="58"/>
    </location>
</feature>
<protein>
    <recommendedName>
        <fullName evidence="4">LPXTG cell wall anchor domain-containing protein</fullName>
    </recommendedName>
</protein>
<keyword evidence="1" id="KW-0472">Membrane</keyword>
<keyword evidence="3" id="KW-1185">Reference proteome</keyword>
<name>A0ABV3SBM7_9HYPH</name>
<reference evidence="2 3" key="1">
    <citation type="submission" date="2024-05" db="EMBL/GenBank/DDBJ databases">
        <authorList>
            <person name="Jiang F."/>
        </authorList>
    </citation>
    <scope>NUCLEOTIDE SEQUENCE [LARGE SCALE GENOMIC DNA]</scope>
    <source>
        <strain evidence="2 3">LZ166</strain>
    </source>
</reference>
<feature type="transmembrane region" description="Helical" evidence="1">
    <location>
        <begin position="7"/>
        <end position="33"/>
    </location>
</feature>
<organism evidence="2 3">
    <name type="scientific">Aquibium pacificus</name>
    <dbReference type="NCBI Taxonomy" id="3153579"/>
    <lineage>
        <taxon>Bacteria</taxon>
        <taxon>Pseudomonadati</taxon>
        <taxon>Pseudomonadota</taxon>
        <taxon>Alphaproteobacteria</taxon>
        <taxon>Hyphomicrobiales</taxon>
        <taxon>Phyllobacteriaceae</taxon>
        <taxon>Aquibium</taxon>
    </lineage>
</organism>
<evidence type="ECO:0000256" key="1">
    <source>
        <dbReference type="SAM" id="Phobius"/>
    </source>
</evidence>
<dbReference type="SUPFAM" id="SSF103473">
    <property type="entry name" value="MFS general substrate transporter"/>
    <property type="match status" value="1"/>
</dbReference>
<keyword evidence="1" id="KW-1133">Transmembrane helix</keyword>
<evidence type="ECO:0000313" key="3">
    <source>
        <dbReference type="Proteomes" id="UP001556692"/>
    </source>
</evidence>
<sequence length="66" mass="6972">MDPKTRNAAIAAAIILGGFGLVAFFMPTIMLAVGETSPVAAGLVAILFVAAFFGVFWLRGRSKRED</sequence>
<evidence type="ECO:0008006" key="4">
    <source>
        <dbReference type="Google" id="ProtNLM"/>
    </source>
</evidence>
<comment type="caution">
    <text evidence="2">The sequence shown here is derived from an EMBL/GenBank/DDBJ whole genome shotgun (WGS) entry which is preliminary data.</text>
</comment>
<keyword evidence="1" id="KW-0812">Transmembrane</keyword>
<dbReference type="RefSeq" id="WP_367952039.1">
    <property type="nucleotide sequence ID" value="NZ_JBDPGJ010000001.1"/>
</dbReference>
<proteinExistence type="predicted"/>
<dbReference type="InterPro" id="IPR036259">
    <property type="entry name" value="MFS_trans_sf"/>
</dbReference>
<dbReference type="Proteomes" id="UP001556692">
    <property type="component" value="Unassembled WGS sequence"/>
</dbReference>
<evidence type="ECO:0000313" key="2">
    <source>
        <dbReference type="EMBL" id="MEX0404133.1"/>
    </source>
</evidence>
<dbReference type="EMBL" id="JBDPGJ010000001">
    <property type="protein sequence ID" value="MEX0404133.1"/>
    <property type="molecule type" value="Genomic_DNA"/>
</dbReference>